<comment type="pathway">
    <text evidence="2">Carotenoid biosynthesis; staphyloxanthin biosynthesis; staphyloxanthin from farnesyl diphosphate: step 3/5.</text>
</comment>
<evidence type="ECO:0000259" key="8">
    <source>
        <dbReference type="Pfam" id="PF01593"/>
    </source>
</evidence>
<dbReference type="InterPro" id="IPR002937">
    <property type="entry name" value="Amino_oxidase"/>
</dbReference>
<evidence type="ECO:0000256" key="3">
    <source>
        <dbReference type="ARBA" id="ARBA00038194"/>
    </source>
</evidence>
<accession>A0ABW5QAH2</accession>
<dbReference type="PANTHER" id="PTHR43734">
    <property type="entry name" value="PHYTOENE DESATURASE"/>
    <property type="match status" value="1"/>
</dbReference>
<evidence type="ECO:0000256" key="4">
    <source>
        <dbReference type="ARBA" id="ARBA00039159"/>
    </source>
</evidence>
<evidence type="ECO:0000256" key="2">
    <source>
        <dbReference type="ARBA" id="ARBA00037901"/>
    </source>
</evidence>
<sequence length="433" mass="48834">MTQNWDIIIVGGGLAGYVAANYLAKTNLNILILEKGKSVGGRARTKKVNQQYFNLGPHALYRKGKAKPILEELGIHICGKSPKLGGILIENNIEYVAPFSPLQLFTTRLFHTKERREWIAVLFKLMSIKPENLAQQTYQQWVMQVAHSKIVKSLLYTLGRLATYCHAPEKMSAKVTVSSIKKAMGGVLYLDGGWMTMIGQLHHRAIRSGIHVQPHTFVKNIEPTQQNQIKLDLSDGREILGKNVLCTTGPHELNDMLSKKMAFPQRNFFTQMIPVRGATLDVALKQLPKQKRLFAMDTTKPLYYSVHSGYARLSEDPMNAILHVFKYHHPDEHIDSTITKNELELFLDKLQPGWQQYVISKRFIPNITVNQRLPQIGNERMLQSSKTGFPGLYIAGDWASPDSILADGAICSGKQAAEEIILNEKRKNHANNE</sequence>
<evidence type="ECO:0000313" key="9">
    <source>
        <dbReference type="EMBL" id="MFD2638886.1"/>
    </source>
</evidence>
<evidence type="ECO:0000256" key="7">
    <source>
        <dbReference type="ARBA" id="ARBA00048532"/>
    </source>
</evidence>
<dbReference type="RefSeq" id="WP_377328655.1">
    <property type="nucleotide sequence ID" value="NZ_JBHUMZ010000019.1"/>
</dbReference>
<keyword evidence="1" id="KW-0560">Oxidoreductase</keyword>
<dbReference type="PRINTS" id="PR00368">
    <property type="entry name" value="FADPNR"/>
</dbReference>
<dbReference type="Pfam" id="PF13450">
    <property type="entry name" value="NAD_binding_8"/>
    <property type="match status" value="1"/>
</dbReference>
<keyword evidence="10" id="KW-1185">Reference proteome</keyword>
<comment type="catalytic activity">
    <reaction evidence="7">
        <text>all-trans-4,4'-diaponeurosporene + 2 AH2 + 2 O2 = 4,4'-diaponeurosporenal + 2 A + 3 H2O</text>
        <dbReference type="Rhea" id="RHEA:56104"/>
        <dbReference type="ChEBI" id="CHEBI:13193"/>
        <dbReference type="ChEBI" id="CHEBI:15377"/>
        <dbReference type="ChEBI" id="CHEBI:15379"/>
        <dbReference type="ChEBI" id="CHEBI:17499"/>
        <dbReference type="ChEBI" id="CHEBI:62743"/>
        <dbReference type="ChEBI" id="CHEBI:79065"/>
    </reaction>
</comment>
<dbReference type="PANTHER" id="PTHR43734:SF7">
    <property type="entry name" value="4,4'-DIAPONEUROSPORENE OXYGENASE"/>
    <property type="match status" value="1"/>
</dbReference>
<protein>
    <recommendedName>
        <fullName evidence="4">4,4'-diaponeurosporene oxygenase</fullName>
    </recommendedName>
    <alternativeName>
        <fullName evidence="5">4,4'-diaponeurosporene oxidase</fullName>
    </alternativeName>
    <alternativeName>
        <fullName evidence="6">Carotenoid oxidase</fullName>
    </alternativeName>
</protein>
<evidence type="ECO:0000256" key="5">
    <source>
        <dbReference type="ARBA" id="ARBA00041900"/>
    </source>
</evidence>
<dbReference type="Gene3D" id="3.90.660.50">
    <property type="match status" value="1"/>
</dbReference>
<dbReference type="InterPro" id="IPR036188">
    <property type="entry name" value="FAD/NAD-bd_sf"/>
</dbReference>
<evidence type="ECO:0000256" key="6">
    <source>
        <dbReference type="ARBA" id="ARBA00042619"/>
    </source>
</evidence>
<dbReference type="SUPFAM" id="SSF51905">
    <property type="entry name" value="FAD/NAD(P)-binding domain"/>
    <property type="match status" value="1"/>
</dbReference>
<comment type="similarity">
    <text evidence="3">Belongs to the carotenoid/retinoid oxidoreductase family. CrtP subfamily.</text>
</comment>
<gene>
    <name evidence="9" type="ORF">ACFSW4_08425</name>
</gene>
<dbReference type="EMBL" id="JBHUMZ010000019">
    <property type="protein sequence ID" value="MFD2638886.1"/>
    <property type="molecule type" value="Genomic_DNA"/>
</dbReference>
<dbReference type="Gene3D" id="3.50.50.60">
    <property type="entry name" value="FAD/NAD(P)-binding domain"/>
    <property type="match status" value="1"/>
</dbReference>
<organism evidence="9 10">
    <name type="scientific">Piscibacillus salipiscarius</name>
    <dbReference type="NCBI Taxonomy" id="299480"/>
    <lineage>
        <taxon>Bacteria</taxon>
        <taxon>Bacillati</taxon>
        <taxon>Bacillota</taxon>
        <taxon>Bacilli</taxon>
        <taxon>Bacillales</taxon>
        <taxon>Bacillaceae</taxon>
        <taxon>Piscibacillus</taxon>
    </lineage>
</organism>
<dbReference type="Pfam" id="PF01593">
    <property type="entry name" value="Amino_oxidase"/>
    <property type="match status" value="1"/>
</dbReference>
<evidence type="ECO:0000256" key="1">
    <source>
        <dbReference type="ARBA" id="ARBA00023002"/>
    </source>
</evidence>
<comment type="caution">
    <text evidence="9">The sequence shown here is derived from an EMBL/GenBank/DDBJ whole genome shotgun (WGS) entry which is preliminary data.</text>
</comment>
<proteinExistence type="inferred from homology"/>
<reference evidence="10" key="1">
    <citation type="journal article" date="2019" name="Int. J. Syst. Evol. Microbiol.">
        <title>The Global Catalogue of Microorganisms (GCM) 10K type strain sequencing project: providing services to taxonomists for standard genome sequencing and annotation.</title>
        <authorList>
            <consortium name="The Broad Institute Genomics Platform"/>
            <consortium name="The Broad Institute Genome Sequencing Center for Infectious Disease"/>
            <person name="Wu L."/>
            <person name="Ma J."/>
        </authorList>
    </citation>
    <scope>NUCLEOTIDE SEQUENCE [LARGE SCALE GENOMIC DNA]</scope>
    <source>
        <strain evidence="10">TISTR 1571</strain>
    </source>
</reference>
<name>A0ABW5QAH2_9BACI</name>
<evidence type="ECO:0000313" key="10">
    <source>
        <dbReference type="Proteomes" id="UP001597452"/>
    </source>
</evidence>
<feature type="domain" description="Amine oxidase" evidence="8">
    <location>
        <begin position="373"/>
        <end position="421"/>
    </location>
</feature>
<dbReference type="Proteomes" id="UP001597452">
    <property type="component" value="Unassembled WGS sequence"/>
</dbReference>